<dbReference type="InterPro" id="IPR058852">
    <property type="entry name" value="HTH_77"/>
</dbReference>
<dbReference type="Gene3D" id="1.25.40.10">
    <property type="entry name" value="Tetratricopeptide repeat domain"/>
    <property type="match status" value="2"/>
</dbReference>
<dbReference type="Pfam" id="PF25872">
    <property type="entry name" value="HTH_77"/>
    <property type="match status" value="1"/>
</dbReference>
<dbReference type="GO" id="GO:0000160">
    <property type="term" value="P:phosphorelay signal transduction system"/>
    <property type="evidence" value="ECO:0007669"/>
    <property type="project" value="InterPro"/>
</dbReference>
<dbReference type="EMBL" id="JAAXPG010000021">
    <property type="protein sequence ID" value="NKZ00144.1"/>
    <property type="molecule type" value="Genomic_DNA"/>
</dbReference>
<dbReference type="RefSeq" id="WP_061082601.1">
    <property type="nucleotide sequence ID" value="NZ_JAAXPG010000021.1"/>
</dbReference>
<dbReference type="Gene3D" id="1.10.10.10">
    <property type="entry name" value="Winged helix-like DNA-binding domain superfamily/Winged helix DNA-binding domain"/>
    <property type="match status" value="1"/>
</dbReference>
<dbReference type="InterPro" id="IPR027417">
    <property type="entry name" value="P-loop_NTPase"/>
</dbReference>
<dbReference type="SUPFAM" id="SSF52540">
    <property type="entry name" value="P-loop containing nucleoside triphosphate hydrolases"/>
    <property type="match status" value="1"/>
</dbReference>
<organism evidence="5 6">
    <name type="scientific">Nocardiopsis alborubida</name>
    <dbReference type="NCBI Taxonomy" id="146802"/>
    <lineage>
        <taxon>Bacteria</taxon>
        <taxon>Bacillati</taxon>
        <taxon>Actinomycetota</taxon>
        <taxon>Actinomycetes</taxon>
        <taxon>Streptosporangiales</taxon>
        <taxon>Nocardiopsidaceae</taxon>
        <taxon>Nocardiopsis</taxon>
    </lineage>
</organism>
<evidence type="ECO:0000313" key="5">
    <source>
        <dbReference type="EMBL" id="NKZ00144.1"/>
    </source>
</evidence>
<dbReference type="InterPro" id="IPR016032">
    <property type="entry name" value="Sig_transdc_resp-reg_C-effctor"/>
</dbReference>
<dbReference type="InterPro" id="IPR001867">
    <property type="entry name" value="OmpR/PhoB-type_DNA-bd"/>
</dbReference>
<dbReference type="SUPFAM" id="SSF48452">
    <property type="entry name" value="TPR-like"/>
    <property type="match status" value="1"/>
</dbReference>
<dbReference type="AlphaFoldDB" id="A0A7X6MEP0"/>
<comment type="caution">
    <text evidence="5">The sequence shown here is derived from an EMBL/GenBank/DDBJ whole genome shotgun (WGS) entry which is preliminary data.</text>
</comment>
<dbReference type="Pfam" id="PF03704">
    <property type="entry name" value="BTAD"/>
    <property type="match status" value="1"/>
</dbReference>
<keyword evidence="6" id="KW-1185">Reference proteome</keyword>
<dbReference type="PANTHER" id="PTHR47691">
    <property type="entry name" value="REGULATOR-RELATED"/>
    <property type="match status" value="1"/>
</dbReference>
<accession>A0A7X6MEP0</accession>
<evidence type="ECO:0000256" key="2">
    <source>
        <dbReference type="ARBA" id="ARBA00023125"/>
    </source>
</evidence>
<name>A0A7X6MEP0_9ACTN</name>
<comment type="similarity">
    <text evidence="1">Belongs to the AfsR/DnrI/RedD regulatory family.</text>
</comment>
<keyword evidence="2 3" id="KW-0238">DNA-binding</keyword>
<dbReference type="CDD" id="cd15831">
    <property type="entry name" value="BTAD"/>
    <property type="match status" value="1"/>
</dbReference>
<dbReference type="PANTHER" id="PTHR47691:SF3">
    <property type="entry name" value="HTH-TYPE TRANSCRIPTIONAL REGULATOR RV0890C-RELATED"/>
    <property type="match status" value="1"/>
</dbReference>
<feature type="domain" description="OmpR/PhoB-type" evidence="4">
    <location>
        <begin position="1"/>
        <end position="101"/>
    </location>
</feature>
<dbReference type="SMART" id="SM01043">
    <property type="entry name" value="BTAD"/>
    <property type="match status" value="1"/>
</dbReference>
<evidence type="ECO:0000256" key="3">
    <source>
        <dbReference type="PROSITE-ProRule" id="PRU01091"/>
    </source>
</evidence>
<dbReference type="InterPro" id="IPR036388">
    <property type="entry name" value="WH-like_DNA-bd_sf"/>
</dbReference>
<sequence>MRFSILGPLAVHDASGRPVAIGGARLRTLLTLLLLRPGQRIANDELTDAVWAGSPPASAGNALQALVSRLRRALGEGVRIDGDASGYRLAVEPGQVDLAEFETLFRRGRAGLAAGRAADAARDLGEALALWRGPALSDLTAHGLAEDTALRLAETRRAALEDRLTALADLGLYTEVLPEAEALCRREPHREGPLVLLVRALAATGRTADALAAYERFRSHLADELGLDPSPQLRDLHLRLLRGELDAPRSAEPPAPPPPPAPPLRLPATLTSFVPRDTEVDTAVDLLTRERLVTLLGPGGAGKTRLAIESASALAERAPSLLSRGGWFVELASRTAADIPQALASALELREHAVLQARSATPAAPAALVPLLERVVSFVGDRPVLLVLDNCEHVVEEVAPTVATLLARCPGLRILATSREPLGVPGEQLLPVPSLDLPPEGADADRAADCSSVILFAERAAAARPGFHVTPDNVAHVVRVVRELDGLPLALELAAARLRSMSTAQLADRLRDRFRLLTGGTRSALPRHRTLRAVVDWSWDLLDEPERRLLRRLSIFAGGATLEAVERVCADPGTEGEIGGHDAWTVLFTLVDKSLVVADNPERDDTPPRYRQLETVRAYAAERLAHSGEEERVRDAHARHVRDLWRWADPLLRGPRQGELLARLAAEADNCGAAVRWAVERRDAGLALDLVECTQWYWTLCGSWRQLHQWAVDVLDMVGDRAPEGRAVAYASCLFQRADTTTDHGAVLERIREAEAVLEQAGHRAEEHHMLVYGLVYKALLEGTTGAAHERLAAAADQPDPWMRALVGLLLSLFDAVNGRIGRSTERANAALEQFRACGDTWGECQALVQVVDVYRFEDLDRCRDLLSLGVRRAEESGLEALAWVFRVRRAQVLTDLGDLEAAREDLWELLGSERPVEKERMVLLRLAEGQWLRDAGEPDAAREALDRAGEDLKGLGGFSPVYVEAGWRTLYTTVAWKAGDTGEAWEHVRRAWRLVHHGLGPVRAEVLDTLAVMVVGRDPRRGAWLLACAETLRGMADTATPLVVRARESARRELGVREYDLVVAGVRDTRADLIHGLVDAWLAADAPGGAERP</sequence>
<dbReference type="GO" id="GO:0006355">
    <property type="term" value="P:regulation of DNA-templated transcription"/>
    <property type="evidence" value="ECO:0007669"/>
    <property type="project" value="InterPro"/>
</dbReference>
<dbReference type="SMART" id="SM00862">
    <property type="entry name" value="Trans_reg_C"/>
    <property type="match status" value="1"/>
</dbReference>
<evidence type="ECO:0000313" key="6">
    <source>
        <dbReference type="Proteomes" id="UP000553209"/>
    </source>
</evidence>
<dbReference type="Pfam" id="PF00486">
    <property type="entry name" value="Trans_reg_C"/>
    <property type="match status" value="1"/>
</dbReference>
<dbReference type="InterPro" id="IPR005158">
    <property type="entry name" value="BTAD"/>
</dbReference>
<dbReference type="GO" id="GO:0003677">
    <property type="term" value="F:DNA binding"/>
    <property type="evidence" value="ECO:0007669"/>
    <property type="project" value="UniProtKB-UniRule"/>
</dbReference>
<proteinExistence type="inferred from homology"/>
<dbReference type="Gene3D" id="3.40.50.300">
    <property type="entry name" value="P-loop containing nucleotide triphosphate hydrolases"/>
    <property type="match status" value="1"/>
</dbReference>
<gene>
    <name evidence="5" type="ORF">HGB44_21085</name>
</gene>
<feature type="DNA-binding region" description="OmpR/PhoB-type" evidence="3">
    <location>
        <begin position="1"/>
        <end position="101"/>
    </location>
</feature>
<reference evidence="5 6" key="1">
    <citation type="submission" date="2020-04" db="EMBL/GenBank/DDBJ databases">
        <title>MicrobeNet Type strains.</title>
        <authorList>
            <person name="Nicholson A.C."/>
        </authorList>
    </citation>
    <scope>NUCLEOTIDE SEQUENCE [LARGE SCALE GENOMIC DNA]</scope>
    <source>
        <strain evidence="5 6">ATCC 23612</strain>
    </source>
</reference>
<protein>
    <submittedName>
        <fullName evidence="5">AfsR/SARP family transcriptional regulator</fullName>
    </submittedName>
</protein>
<dbReference type="Proteomes" id="UP000553209">
    <property type="component" value="Unassembled WGS sequence"/>
</dbReference>
<dbReference type="PROSITE" id="PS51755">
    <property type="entry name" value="OMPR_PHOB"/>
    <property type="match status" value="1"/>
</dbReference>
<dbReference type="InterPro" id="IPR011990">
    <property type="entry name" value="TPR-like_helical_dom_sf"/>
</dbReference>
<evidence type="ECO:0000256" key="1">
    <source>
        <dbReference type="ARBA" id="ARBA00005820"/>
    </source>
</evidence>
<dbReference type="PRINTS" id="PR00364">
    <property type="entry name" value="DISEASERSIST"/>
</dbReference>
<evidence type="ECO:0000259" key="4">
    <source>
        <dbReference type="PROSITE" id="PS51755"/>
    </source>
</evidence>
<dbReference type="SUPFAM" id="SSF46894">
    <property type="entry name" value="C-terminal effector domain of the bipartite response regulators"/>
    <property type="match status" value="1"/>
</dbReference>